<sequence>MWAFRAAREHQLEAQERNCRSYNRDKTDKPFGLGEKVWLHVPSVRKERSKKFTRPWRGPYRVVEIRGGLNYGLVNTHNPRDHQFAHVSRLKKWIGPTVDDGGTSGALGTTMELAALGMSSGGGGGGVEHRGVTDEAEEEGGTAEDRGSGLTVGGELASITVPNFNRAVSRLTTVTTATIDLPWLNQSTLYEPPVRLWGHHLVQNELVVVRKFNEVGYIDWIENLVCFMIEPQVIY</sequence>
<evidence type="ECO:0000256" key="1">
    <source>
        <dbReference type="SAM" id="MobiDB-lite"/>
    </source>
</evidence>
<dbReference type="Proteomes" id="UP000011083">
    <property type="component" value="Unassembled WGS sequence"/>
</dbReference>
<keyword evidence="3" id="KW-1185">Reference proteome</keyword>
<dbReference type="EMBL" id="KB007974">
    <property type="protein sequence ID" value="ELR17278.1"/>
    <property type="molecule type" value="Genomic_DNA"/>
</dbReference>
<dbReference type="InterPro" id="IPR043849">
    <property type="entry name" value="DUF5859"/>
</dbReference>
<accession>L8GXI2</accession>
<feature type="region of interest" description="Disordered" evidence="1">
    <location>
        <begin position="121"/>
        <end position="149"/>
    </location>
</feature>
<dbReference type="AlphaFoldDB" id="L8GXI2"/>
<reference evidence="2 3" key="1">
    <citation type="journal article" date="2013" name="Genome Biol.">
        <title>Genome of Acanthamoeba castellanii highlights extensive lateral gene transfer and early evolution of tyrosine kinase signaling.</title>
        <authorList>
            <person name="Clarke M."/>
            <person name="Lohan A.J."/>
            <person name="Liu B."/>
            <person name="Lagkouvardos I."/>
            <person name="Roy S."/>
            <person name="Zafar N."/>
            <person name="Bertelli C."/>
            <person name="Schilde C."/>
            <person name="Kianianmomeni A."/>
            <person name="Burglin T.R."/>
            <person name="Frech C."/>
            <person name="Turcotte B."/>
            <person name="Kopec K.O."/>
            <person name="Synnott J.M."/>
            <person name="Choo C."/>
            <person name="Paponov I."/>
            <person name="Finkler A."/>
            <person name="Soon Heng Tan C."/>
            <person name="Hutchins A.P."/>
            <person name="Weinmeier T."/>
            <person name="Rattei T."/>
            <person name="Chu J.S."/>
            <person name="Gimenez G."/>
            <person name="Irimia M."/>
            <person name="Rigden D.J."/>
            <person name="Fitzpatrick D.A."/>
            <person name="Lorenzo-Morales J."/>
            <person name="Bateman A."/>
            <person name="Chiu C.H."/>
            <person name="Tang P."/>
            <person name="Hegemann P."/>
            <person name="Fromm H."/>
            <person name="Raoult D."/>
            <person name="Greub G."/>
            <person name="Miranda-Saavedra D."/>
            <person name="Chen N."/>
            <person name="Nash P."/>
            <person name="Ginger M.L."/>
            <person name="Horn M."/>
            <person name="Schaap P."/>
            <person name="Caler L."/>
            <person name="Loftus B."/>
        </authorList>
    </citation>
    <scope>NUCLEOTIDE SEQUENCE [LARGE SCALE GENOMIC DNA]</scope>
    <source>
        <strain evidence="2 3">Neff</strain>
    </source>
</reference>
<evidence type="ECO:0000313" key="2">
    <source>
        <dbReference type="EMBL" id="ELR17278.1"/>
    </source>
</evidence>
<name>L8GXI2_ACACF</name>
<dbReference type="RefSeq" id="XP_004339291.1">
    <property type="nucleotide sequence ID" value="XM_004339243.1"/>
</dbReference>
<dbReference type="OrthoDB" id="6768976at2759"/>
<dbReference type="KEGG" id="acan:ACA1_060050"/>
<protein>
    <submittedName>
        <fullName evidence="2">Uncharacterized protein</fullName>
    </submittedName>
</protein>
<dbReference type="VEuPathDB" id="AmoebaDB:ACA1_060050"/>
<gene>
    <name evidence="2" type="ORF">ACA1_060050</name>
</gene>
<proteinExistence type="predicted"/>
<dbReference type="GeneID" id="14918367"/>
<dbReference type="Pfam" id="PF19177">
    <property type="entry name" value="DUF5859"/>
    <property type="match status" value="1"/>
</dbReference>
<evidence type="ECO:0000313" key="3">
    <source>
        <dbReference type="Proteomes" id="UP000011083"/>
    </source>
</evidence>
<organism evidence="2 3">
    <name type="scientific">Acanthamoeba castellanii (strain ATCC 30010 / Neff)</name>
    <dbReference type="NCBI Taxonomy" id="1257118"/>
    <lineage>
        <taxon>Eukaryota</taxon>
        <taxon>Amoebozoa</taxon>
        <taxon>Discosea</taxon>
        <taxon>Longamoebia</taxon>
        <taxon>Centramoebida</taxon>
        <taxon>Acanthamoebidae</taxon>
        <taxon>Acanthamoeba</taxon>
    </lineage>
</organism>